<dbReference type="Proteomes" id="UP000005824">
    <property type="component" value="Unassembled WGS sequence"/>
</dbReference>
<evidence type="ECO:0000313" key="1">
    <source>
        <dbReference type="EMBL" id="EDY22340.1"/>
    </source>
</evidence>
<sequence>MPREFFVYSDADGACVLKIDEERQTRQFPDLLDAITHARSLKGQEMVQLSVYDAAGQLVFTQTL</sequence>
<accession>B4CUV2</accession>
<organism evidence="1 2">
    <name type="scientific">Chthoniobacter flavus Ellin428</name>
    <dbReference type="NCBI Taxonomy" id="497964"/>
    <lineage>
        <taxon>Bacteria</taxon>
        <taxon>Pseudomonadati</taxon>
        <taxon>Verrucomicrobiota</taxon>
        <taxon>Spartobacteria</taxon>
        <taxon>Chthoniobacterales</taxon>
        <taxon>Chthoniobacteraceae</taxon>
        <taxon>Chthoniobacter</taxon>
    </lineage>
</organism>
<dbReference type="InParanoid" id="B4CUV2"/>
<dbReference type="EMBL" id="ABVL01000001">
    <property type="protein sequence ID" value="EDY22340.1"/>
    <property type="molecule type" value="Genomic_DNA"/>
</dbReference>
<name>B4CUV2_9BACT</name>
<reference evidence="1 2" key="1">
    <citation type="journal article" date="2011" name="J. Bacteriol.">
        <title>Genome sequence of Chthoniobacter flavus Ellin428, an aerobic heterotrophic soil bacterium.</title>
        <authorList>
            <person name="Kant R."/>
            <person name="van Passel M.W."/>
            <person name="Palva A."/>
            <person name="Lucas S."/>
            <person name="Lapidus A."/>
            <person name="Glavina Del Rio T."/>
            <person name="Dalin E."/>
            <person name="Tice H."/>
            <person name="Bruce D."/>
            <person name="Goodwin L."/>
            <person name="Pitluck S."/>
            <person name="Larimer F.W."/>
            <person name="Land M.L."/>
            <person name="Hauser L."/>
            <person name="Sangwan P."/>
            <person name="de Vos W.M."/>
            <person name="Janssen P.H."/>
            <person name="Smidt H."/>
        </authorList>
    </citation>
    <scope>NUCLEOTIDE SEQUENCE [LARGE SCALE GENOMIC DNA]</scope>
    <source>
        <strain evidence="1 2">Ellin428</strain>
    </source>
</reference>
<dbReference type="AlphaFoldDB" id="B4CUV2"/>
<evidence type="ECO:0000313" key="2">
    <source>
        <dbReference type="Proteomes" id="UP000005824"/>
    </source>
</evidence>
<keyword evidence="2" id="KW-1185">Reference proteome</keyword>
<comment type="caution">
    <text evidence="1">The sequence shown here is derived from an EMBL/GenBank/DDBJ whole genome shotgun (WGS) entry which is preliminary data.</text>
</comment>
<gene>
    <name evidence="1" type="ORF">CfE428DRAFT_0465</name>
</gene>
<dbReference type="RefSeq" id="WP_006977792.1">
    <property type="nucleotide sequence ID" value="NZ_ABVL01000001.1"/>
</dbReference>
<protein>
    <submittedName>
        <fullName evidence="1">Uncharacterized protein</fullName>
    </submittedName>
</protein>
<proteinExistence type="predicted"/>